<dbReference type="PROSITE" id="PS50943">
    <property type="entry name" value="HTH_CROC1"/>
    <property type="match status" value="1"/>
</dbReference>
<accession>A0A1T8VC79</accession>
<evidence type="ECO:0000313" key="3">
    <source>
        <dbReference type="Proteomes" id="UP000190074"/>
    </source>
</evidence>
<proteinExistence type="predicted"/>
<dbReference type="SMART" id="SM00530">
    <property type="entry name" value="HTH_XRE"/>
    <property type="match status" value="1"/>
</dbReference>
<evidence type="ECO:0000259" key="1">
    <source>
        <dbReference type="PROSITE" id="PS50943"/>
    </source>
</evidence>
<dbReference type="InterPro" id="IPR010982">
    <property type="entry name" value="Lambda_DNA-bd_dom_sf"/>
</dbReference>
<evidence type="ECO:0000313" key="2">
    <source>
        <dbReference type="EMBL" id="SKN02699.1"/>
    </source>
</evidence>
<sequence length="125" mass="14105">MPTTTDKQHRISGAHLRVQREYLGLTRSQLAEIWGMNPGTLALWEAGTDPTPYNLGERIDALLQTTNAHLDALARTHRAGDTCLTYRSDKDYRQHHPDGPYTASWHRALCGRLLAQIPGLTVEFR</sequence>
<dbReference type="Pfam" id="PF13560">
    <property type="entry name" value="HTH_31"/>
    <property type="match status" value="1"/>
</dbReference>
<dbReference type="EMBL" id="FVGW01000024">
    <property type="protein sequence ID" value="SKN02699.1"/>
    <property type="molecule type" value="Genomic_DNA"/>
</dbReference>
<protein>
    <recommendedName>
        <fullName evidence="1">HTH cro/C1-type domain-containing protein</fullName>
    </recommendedName>
</protein>
<organism evidence="2 3">
    <name type="scientific">Mycobacteroides abscessus subsp. massiliense</name>
    <dbReference type="NCBI Taxonomy" id="1962118"/>
    <lineage>
        <taxon>Bacteria</taxon>
        <taxon>Bacillati</taxon>
        <taxon>Actinomycetota</taxon>
        <taxon>Actinomycetes</taxon>
        <taxon>Mycobacteriales</taxon>
        <taxon>Mycobacteriaceae</taxon>
        <taxon>Mycobacteroides</taxon>
        <taxon>Mycobacteroides abscessus</taxon>
    </lineage>
</organism>
<dbReference type="InterPro" id="IPR001387">
    <property type="entry name" value="Cro/C1-type_HTH"/>
</dbReference>
<feature type="domain" description="HTH cro/C1-type" evidence="1">
    <location>
        <begin position="16"/>
        <end position="47"/>
    </location>
</feature>
<dbReference type="GO" id="GO:0003677">
    <property type="term" value="F:DNA binding"/>
    <property type="evidence" value="ECO:0007669"/>
    <property type="project" value="InterPro"/>
</dbReference>
<dbReference type="Gene3D" id="1.10.3100.10">
    <property type="entry name" value="Putative cytoplasmic protein"/>
    <property type="match status" value="1"/>
</dbReference>
<gene>
    <name evidence="2" type="ORF">SAMEA2259716_05794</name>
</gene>
<dbReference type="InterPro" id="IPR027910">
    <property type="entry name" value="YdiL_sf"/>
</dbReference>
<reference evidence="2 3" key="1">
    <citation type="submission" date="2016-11" db="EMBL/GenBank/DDBJ databases">
        <authorList>
            <consortium name="Pathogen Informatics"/>
        </authorList>
    </citation>
    <scope>NUCLEOTIDE SEQUENCE [LARGE SCALE GENOMIC DNA]</scope>
    <source>
        <strain evidence="2 3">911</strain>
    </source>
</reference>
<dbReference type="CDD" id="cd00093">
    <property type="entry name" value="HTH_XRE"/>
    <property type="match status" value="1"/>
</dbReference>
<dbReference type="AlphaFoldDB" id="A0A1T8VC79"/>
<dbReference type="Proteomes" id="UP000190074">
    <property type="component" value="Unassembled WGS sequence"/>
</dbReference>
<dbReference type="SUPFAM" id="SSF47413">
    <property type="entry name" value="lambda repressor-like DNA-binding domains"/>
    <property type="match status" value="1"/>
</dbReference>
<name>A0A1T8VC79_9MYCO</name>